<name>W9Z736_FUSOX</name>
<dbReference type="Gene3D" id="1.25.40.10">
    <property type="entry name" value="Tetratricopeptide repeat domain"/>
    <property type="match status" value="2"/>
</dbReference>
<dbReference type="Pfam" id="PF13374">
    <property type="entry name" value="TPR_10"/>
    <property type="match status" value="3"/>
</dbReference>
<dbReference type="PROSITE" id="PS50005">
    <property type="entry name" value="TPR"/>
    <property type="match status" value="1"/>
</dbReference>
<dbReference type="PANTHER" id="PTHR46082:SF6">
    <property type="entry name" value="AAA+ ATPASE DOMAIN-CONTAINING PROTEIN-RELATED"/>
    <property type="match status" value="1"/>
</dbReference>
<dbReference type="EMBL" id="JH659545">
    <property type="protein sequence ID" value="EXK24053.1"/>
    <property type="molecule type" value="Genomic_DNA"/>
</dbReference>
<dbReference type="InterPro" id="IPR053137">
    <property type="entry name" value="NLR-like"/>
</dbReference>
<protein>
    <recommendedName>
        <fullName evidence="3">AAA+ ATPase domain-containing protein</fullName>
    </recommendedName>
</protein>
<dbReference type="Pfam" id="PF13424">
    <property type="entry name" value="TPR_12"/>
    <property type="match status" value="2"/>
</dbReference>
<dbReference type="Gene3D" id="3.40.50.300">
    <property type="entry name" value="P-loop containing nucleotide triphosphate hydrolases"/>
    <property type="match status" value="1"/>
</dbReference>
<dbReference type="HOGENOM" id="CLU_000288_125_8_1"/>
<dbReference type="PANTHER" id="PTHR46082">
    <property type="entry name" value="ATP/GTP-BINDING PROTEIN-RELATED"/>
    <property type="match status" value="1"/>
</dbReference>
<gene>
    <name evidence="2" type="ORF">FOMG_19200</name>
</gene>
<dbReference type="Proteomes" id="UP000030703">
    <property type="component" value="Unassembled WGS sequence"/>
</dbReference>
<proteinExistence type="predicted"/>
<dbReference type="GO" id="GO:0043531">
    <property type="term" value="F:ADP binding"/>
    <property type="evidence" value="ECO:0007669"/>
    <property type="project" value="InterPro"/>
</dbReference>
<dbReference type="SMART" id="SM00028">
    <property type="entry name" value="TPR"/>
    <property type="match status" value="5"/>
</dbReference>
<evidence type="ECO:0008006" key="3">
    <source>
        <dbReference type="Google" id="ProtNLM"/>
    </source>
</evidence>
<dbReference type="InterPro" id="IPR011990">
    <property type="entry name" value="TPR-like_helical_dom_sf"/>
</dbReference>
<organism evidence="2">
    <name type="scientific">Fusarium oxysporum f. sp. melonis 26406</name>
    <dbReference type="NCBI Taxonomy" id="1089452"/>
    <lineage>
        <taxon>Eukaryota</taxon>
        <taxon>Fungi</taxon>
        <taxon>Dikarya</taxon>
        <taxon>Ascomycota</taxon>
        <taxon>Pezizomycotina</taxon>
        <taxon>Sordariomycetes</taxon>
        <taxon>Hypocreomycetidae</taxon>
        <taxon>Hypocreales</taxon>
        <taxon>Nectriaceae</taxon>
        <taxon>Fusarium</taxon>
        <taxon>Fusarium oxysporum species complex</taxon>
    </lineage>
</organism>
<feature type="repeat" description="TPR" evidence="1">
    <location>
        <begin position="942"/>
        <end position="975"/>
    </location>
</feature>
<accession>W9Z736</accession>
<dbReference type="InterPro" id="IPR019734">
    <property type="entry name" value="TPR_rpt"/>
</dbReference>
<reference evidence="2" key="1">
    <citation type="submission" date="2012-04" db="EMBL/GenBank/DDBJ databases">
        <title>The Genome Sequence of Fusarium oxysporum melonis.</title>
        <authorList>
            <consortium name="The Broad Institute Genome Sequencing Platform"/>
            <person name="Ma L.-J."/>
            <person name="Gale L.R."/>
            <person name="Schwartz D.C."/>
            <person name="Zhou S."/>
            <person name="Corby-Kistler H."/>
            <person name="Young S.K."/>
            <person name="Zeng Q."/>
            <person name="Gargeya S."/>
            <person name="Fitzgerald M."/>
            <person name="Haas B."/>
            <person name="Abouelleil A."/>
            <person name="Alvarado L."/>
            <person name="Arachchi H.M."/>
            <person name="Berlin A."/>
            <person name="Brown A."/>
            <person name="Chapman S.B."/>
            <person name="Chen Z."/>
            <person name="Dunbar C."/>
            <person name="Freedman E."/>
            <person name="Gearin G."/>
            <person name="Goldberg J."/>
            <person name="Griggs A."/>
            <person name="Gujja S."/>
            <person name="Heiman D."/>
            <person name="Howarth C."/>
            <person name="Larson L."/>
            <person name="Lui A."/>
            <person name="MacDonald P.J.P."/>
            <person name="Montmayeur A."/>
            <person name="Murphy C."/>
            <person name="Neiman D."/>
            <person name="Pearson M."/>
            <person name="Priest M."/>
            <person name="Roberts A."/>
            <person name="Saif S."/>
            <person name="Shea T."/>
            <person name="Shenoy N."/>
            <person name="Sisk P."/>
            <person name="Stolte C."/>
            <person name="Sykes S."/>
            <person name="Wortman J."/>
            <person name="Nusbaum C."/>
            <person name="Birren B."/>
        </authorList>
    </citation>
    <scope>NUCLEOTIDE SEQUENCE</scope>
    <source>
        <strain evidence="2">26406</strain>
    </source>
</reference>
<dbReference type="OrthoDB" id="5986190at2759"/>
<dbReference type="SUPFAM" id="SSF52540">
    <property type="entry name" value="P-loop containing nucleoside triphosphate hydrolases"/>
    <property type="match status" value="1"/>
</dbReference>
<keyword evidence="1" id="KW-0802">TPR repeat</keyword>
<evidence type="ECO:0000256" key="1">
    <source>
        <dbReference type="PROSITE-ProRule" id="PRU00339"/>
    </source>
</evidence>
<dbReference type="InterPro" id="IPR027417">
    <property type="entry name" value="P-loop_NTPase"/>
</dbReference>
<reference evidence="2" key="2">
    <citation type="submission" date="2012-05" db="EMBL/GenBank/DDBJ databases">
        <title>Annotation of the Genome Sequence of Fusarium oxysporum f. sp. melonis 26406.</title>
        <authorList>
            <consortium name="The Broad Institute Genomics Platform"/>
            <person name="Ma L.-J."/>
            <person name="Corby-Kistler H."/>
            <person name="Broz K."/>
            <person name="Gale L.R."/>
            <person name="Jonkers W."/>
            <person name="O'Donnell K."/>
            <person name="Ploetz R."/>
            <person name="Steinberg C."/>
            <person name="Schwartz D.C."/>
            <person name="VanEtten H."/>
            <person name="Zhou S."/>
            <person name="Young S.K."/>
            <person name="Zeng Q."/>
            <person name="Gargeya S."/>
            <person name="Fitzgerald M."/>
            <person name="Abouelleil A."/>
            <person name="Alvarado L."/>
            <person name="Chapman S.B."/>
            <person name="Gainer-Dewar J."/>
            <person name="Goldberg J."/>
            <person name="Griggs A."/>
            <person name="Gujja S."/>
            <person name="Hansen M."/>
            <person name="Howarth C."/>
            <person name="Imamovic A."/>
            <person name="Ireland A."/>
            <person name="Larimer J."/>
            <person name="McCowan C."/>
            <person name="Murphy C."/>
            <person name="Pearson M."/>
            <person name="Poon T.W."/>
            <person name="Priest M."/>
            <person name="Roberts A."/>
            <person name="Saif S."/>
            <person name="Shea T."/>
            <person name="Sykes S."/>
            <person name="Wortman J."/>
            <person name="Nusbaum C."/>
            <person name="Birren B."/>
        </authorList>
    </citation>
    <scope>NUCLEOTIDE SEQUENCE</scope>
    <source>
        <strain evidence="2">26406</strain>
    </source>
</reference>
<dbReference type="VEuPathDB" id="FungiDB:FOMG_19200"/>
<dbReference type="AlphaFoldDB" id="W9Z736"/>
<sequence>MSSERSSTATSATTLSSTRETFKEMFTTACPTRRPHPPAPAEVGRVIPYPRNEDLVHRPGLIDRLDELLPQSAGSRSAALWGLGGSGKTQIALDYAYRRCDADDKCCVFWVHADNEATFISDYKTIGKKLGVDERLDGSDLLDAVCRAIEARSKWVMVVDNADDLRLFGVGQQANDEEMNDTLYKYVPHGSQGTVLWTSRDAHIVGTLVGSPRGIAVRSMTMDEATTLLARTRGDSSTVEREAGVDALLEELQRLPLAISQAGVYMRRMSMTAEQYLGFLRQGKTRWDMLKVSDADPHRRPEVSNSVLETSRISTKRIRAESEMSYRMLHVVAHVDSQDIPYELIAAVADRCDNDKADSVKQVTEIEVLEAIMRLKEFSFLSLRQTEQGERRYEMHKLVQEALRYGLRVRGTMETIPGEALSIENESENSEAYYPGTTLQIVDGLFPPSEPSSWARCEQYMKHAIRMGEWAEVSRMEVKAATLLQRVSYFLYDRGRWREREPVDSRAWVLRRKVLGEKHPDTIRSMADLAATYHAQGRHDEDEEIAIKVLELRREVLGEKHPDTIRSMAALATTYHEQGRYVEAEGIDQKVLDLRREFLGEKHPDTIRSMAELATTQGKTRWDMLKVSDADPHRRPEVSNSVLETSRISTKRIRAESEMSYRMLHVVAHVDSQDIPYELIAAVADRCDNDKADSVKQVTEIEVLEAIMRLKEFSFLSLRQTEQGERRYEMHKLVQEALRYGLRVRGTMETIPGEALSIENESENSEAYYPGTTLQIVDGLFPPSEPSSWARCEQYMKHAIRMGEWAEVSRMEVKAATLLQRVSYFLYDRGRWREREPVDSRAWVLRRKVLGEKHPDTIRSMADLAATYHAQGRHDEDEEIAIKVLELRREVLGEKHPDTIRSMAALATTYHEQGRYVEAEGIDQKVLDLRRELLGEKHPDTIRSMAELATTYHAQGRYDEALQLHQTALDLRHHVLGESHPDTMQSVAYLASIREALQQLPSLV</sequence>
<dbReference type="SUPFAM" id="SSF48452">
    <property type="entry name" value="TPR-like"/>
    <property type="match status" value="2"/>
</dbReference>
<evidence type="ECO:0000313" key="2">
    <source>
        <dbReference type="EMBL" id="EXK24053.1"/>
    </source>
</evidence>